<protein>
    <submittedName>
        <fullName evidence="1">Uncharacterized protein</fullName>
    </submittedName>
</protein>
<gene>
    <name evidence="1" type="ORF">D0502_02230</name>
</gene>
<evidence type="ECO:0000313" key="1">
    <source>
        <dbReference type="EMBL" id="MCX7578218.1"/>
    </source>
</evidence>
<dbReference type="AlphaFoldDB" id="A0A9X3E7Q9"/>
<proteinExistence type="predicted"/>
<reference evidence="1" key="1">
    <citation type="submission" date="2018-08" db="EMBL/GenBank/DDBJ databases">
        <title>Draft genome sequences of Leuconostoc spp. and Weissella spp. with biocontrol potential.</title>
        <authorList>
            <person name="Lo R."/>
            <person name="Ho V.T.T."/>
            <person name="Turner M.S."/>
        </authorList>
    </citation>
    <scope>NUCLEOTIDE SEQUENCE</scope>
    <source>
        <strain evidence="1">156</strain>
    </source>
</reference>
<dbReference type="EMBL" id="QVOQ01000005">
    <property type="protein sequence ID" value="MCX7578218.1"/>
    <property type="molecule type" value="Genomic_DNA"/>
</dbReference>
<dbReference type="RefSeq" id="WP_267286905.1">
    <property type="nucleotide sequence ID" value="NZ_QVOQ01000005.1"/>
</dbReference>
<sequence length="363" mass="40216">MSLPLQVSVFNGANLTMRGIYPSLTYDLQMDALSNATSTFVIDDGGVSLLGDYIAIKIANTNTLLYYGQLTAVDMADDTNLNTLTACYIWNVLNGEIIVTNKSGTSYETHLLNLIKGYIASTSASNILGHTLTTSTNTAFAVTSSDGTNTSNFIDYMIRGFKLHNVVMTVSGLSINTDKTVPYYYPKIDIHQVTDTWNFKNNKYDFTGWTVSDSRGLRGYNNELWIVDKASTNMEAPSVLARYWLQDDGKVVNSLNSNVIQPTQVHVYLYDKTATDNPTNDSIAQTELSGNTYSHSIQFSMPIDNNFMPLDKVKLGLQSNIYYNQTLYKSVLSAYSLNSDSDTISLTFGNLRFGKTDLFSTDS</sequence>
<name>A0A9X3E7Q9_9LACO</name>
<accession>A0A9X3E7Q9</accession>
<organism evidence="1 2">
    <name type="scientific">Leuconostoc falkenbergense</name>
    <dbReference type="NCBI Taxonomy" id="2766470"/>
    <lineage>
        <taxon>Bacteria</taxon>
        <taxon>Bacillati</taxon>
        <taxon>Bacillota</taxon>
        <taxon>Bacilli</taxon>
        <taxon>Lactobacillales</taxon>
        <taxon>Lactobacillaceae</taxon>
        <taxon>Leuconostoc</taxon>
    </lineage>
</organism>
<evidence type="ECO:0000313" key="2">
    <source>
        <dbReference type="Proteomes" id="UP001080333"/>
    </source>
</evidence>
<dbReference type="Proteomes" id="UP001080333">
    <property type="component" value="Unassembled WGS sequence"/>
</dbReference>
<comment type="caution">
    <text evidence="1">The sequence shown here is derived from an EMBL/GenBank/DDBJ whole genome shotgun (WGS) entry which is preliminary data.</text>
</comment>